<comment type="caution">
    <text evidence="4">The sequence shown here is derived from an EMBL/GenBank/DDBJ whole genome shotgun (WGS) entry which is preliminary data.</text>
</comment>
<reference evidence="4 5" key="1">
    <citation type="journal article" date="2024" name="J Genomics">
        <title>Draft genome sequencing and assembly of Favolaschia claudopus CIRM-BRFM 2984 isolated from oak limbs.</title>
        <authorList>
            <person name="Navarro D."/>
            <person name="Drula E."/>
            <person name="Chaduli D."/>
            <person name="Cazenave R."/>
            <person name="Ahrendt S."/>
            <person name="Wang J."/>
            <person name="Lipzen A."/>
            <person name="Daum C."/>
            <person name="Barry K."/>
            <person name="Grigoriev I.V."/>
            <person name="Favel A."/>
            <person name="Rosso M.N."/>
            <person name="Martin F."/>
        </authorList>
    </citation>
    <scope>NUCLEOTIDE SEQUENCE [LARGE SCALE GENOMIC DNA]</scope>
    <source>
        <strain evidence="4 5">CIRM-BRFM 2984</strain>
    </source>
</reference>
<dbReference type="AlphaFoldDB" id="A0AAW0A5L8"/>
<keyword evidence="1" id="KW-1133">Transmembrane helix</keyword>
<protein>
    <recommendedName>
        <fullName evidence="6">F-box domain-containing protein</fullName>
    </recommendedName>
</protein>
<evidence type="ECO:0008006" key="6">
    <source>
        <dbReference type="Google" id="ProtNLM"/>
    </source>
</evidence>
<sequence length="372" mass="42228">MVITRRAFKISRSIIAWLPNEVLFFIIAYAAHPELLSLCLTSRLMREISTRFLYRGVHLNTKKTLKRFLRVDRWCTSPPALSHVQKFFVKQDLKLAEAHVTQITRVVLLMTSLKHLLLYLAEPIEFHQLLQDGVFPNLVTFRCIVQPNTASAFMGFLHRHPTINNLTFASEESIQFPRRADSTYLKIYEGPNWGLSLFDVSGLTSVSLMWYSDGVDIDCCLSQLTEAKDLECIVILTSTTTPTEAEILAGISRHAPHVKVLRFRSLVAKQVGLSLEQAVEIQGHLHKFSALSTIELPAVDYNTEFRLDHDMQALKLWQDACKTISSATLNSIIWQSVNGEWYCANSGIKRLITMMKEGVLGPTFVLVPAFEF</sequence>
<evidence type="ECO:0000313" key="2">
    <source>
        <dbReference type="EMBL" id="KAK6980831.1"/>
    </source>
</evidence>
<evidence type="ECO:0000313" key="3">
    <source>
        <dbReference type="EMBL" id="KAK6980835.1"/>
    </source>
</evidence>
<keyword evidence="1" id="KW-0472">Membrane</keyword>
<dbReference type="SUPFAM" id="SSF81383">
    <property type="entry name" value="F-box domain"/>
    <property type="match status" value="1"/>
</dbReference>
<evidence type="ECO:0000256" key="1">
    <source>
        <dbReference type="SAM" id="Phobius"/>
    </source>
</evidence>
<feature type="transmembrane region" description="Helical" evidence="1">
    <location>
        <begin position="12"/>
        <end position="31"/>
    </location>
</feature>
<keyword evidence="5" id="KW-1185">Reference proteome</keyword>
<accession>A0AAW0A5L8</accession>
<proteinExistence type="predicted"/>
<evidence type="ECO:0000313" key="4">
    <source>
        <dbReference type="EMBL" id="KAK7001168.1"/>
    </source>
</evidence>
<dbReference type="EMBL" id="JAWWNJ010000084">
    <property type="protein sequence ID" value="KAK7001168.1"/>
    <property type="molecule type" value="Genomic_DNA"/>
</dbReference>
<dbReference type="InterPro" id="IPR036047">
    <property type="entry name" value="F-box-like_dom_sf"/>
</dbReference>
<evidence type="ECO:0000313" key="5">
    <source>
        <dbReference type="Proteomes" id="UP001362999"/>
    </source>
</evidence>
<dbReference type="EMBL" id="JAWWNJ010000156">
    <property type="protein sequence ID" value="KAK6980835.1"/>
    <property type="molecule type" value="Genomic_DNA"/>
</dbReference>
<dbReference type="EMBL" id="JAWWNJ010000156">
    <property type="protein sequence ID" value="KAK6980831.1"/>
    <property type="molecule type" value="Genomic_DNA"/>
</dbReference>
<name>A0AAW0A5L8_9AGAR</name>
<organism evidence="4 5">
    <name type="scientific">Favolaschia claudopus</name>
    <dbReference type="NCBI Taxonomy" id="2862362"/>
    <lineage>
        <taxon>Eukaryota</taxon>
        <taxon>Fungi</taxon>
        <taxon>Dikarya</taxon>
        <taxon>Basidiomycota</taxon>
        <taxon>Agaricomycotina</taxon>
        <taxon>Agaricomycetes</taxon>
        <taxon>Agaricomycetidae</taxon>
        <taxon>Agaricales</taxon>
        <taxon>Marasmiineae</taxon>
        <taxon>Mycenaceae</taxon>
        <taxon>Favolaschia</taxon>
    </lineage>
</organism>
<gene>
    <name evidence="4" type="ORF">R3P38DRAFT_3284460</name>
    <name evidence="2" type="ORF">R3P38DRAFT_3294175</name>
    <name evidence="3" type="ORF">R3P38DRAFT_3294177</name>
</gene>
<keyword evidence="1" id="KW-0812">Transmembrane</keyword>
<dbReference type="Proteomes" id="UP001362999">
    <property type="component" value="Unassembled WGS sequence"/>
</dbReference>